<accession>E6SFQ8</accession>
<keyword evidence="2" id="KW-1185">Reference proteome</keyword>
<dbReference type="KEGG" id="ica:Intca_2328"/>
<organism evidence="1 2">
    <name type="scientific">Intrasporangium calvum (strain ATCC 23552 / DSM 43043 / JCM 3097 / NBRC 12989 / NCIMB 10167 / NRRL B-3866 / 7 KIP)</name>
    <dbReference type="NCBI Taxonomy" id="710696"/>
    <lineage>
        <taxon>Bacteria</taxon>
        <taxon>Bacillati</taxon>
        <taxon>Actinomycetota</taxon>
        <taxon>Actinomycetes</taxon>
        <taxon>Micrococcales</taxon>
        <taxon>Intrasporangiaceae</taxon>
        <taxon>Intrasporangium</taxon>
    </lineage>
</organism>
<dbReference type="EMBL" id="CP002343">
    <property type="protein sequence ID" value="ADU48837.1"/>
    <property type="molecule type" value="Genomic_DNA"/>
</dbReference>
<dbReference type="eggNOG" id="ENOG502ZIIY">
    <property type="taxonomic scope" value="Bacteria"/>
</dbReference>
<name>E6SFQ8_INTC7</name>
<dbReference type="AlphaFoldDB" id="E6SFQ8"/>
<proteinExistence type="predicted"/>
<reference evidence="1 2" key="1">
    <citation type="journal article" date="2010" name="Stand. Genomic Sci.">
        <title>Complete genome sequence of Intrasporangium calvum type strain (7 KIP).</title>
        <authorList>
            <person name="Del Rio T.G."/>
            <person name="Chertkov O."/>
            <person name="Yasawong M."/>
            <person name="Lucas S."/>
            <person name="Deshpande S."/>
            <person name="Cheng J.F."/>
            <person name="Detter C."/>
            <person name="Tapia R."/>
            <person name="Han C."/>
            <person name="Goodwin L."/>
            <person name="Pitluck S."/>
            <person name="Liolios K."/>
            <person name="Ivanova N."/>
            <person name="Mavromatis K."/>
            <person name="Pati A."/>
            <person name="Chen A."/>
            <person name="Palaniappan K."/>
            <person name="Land M."/>
            <person name="Hauser L."/>
            <person name="Chang Y.J."/>
            <person name="Jeffries C.D."/>
            <person name="Rohde M."/>
            <person name="Pukall R."/>
            <person name="Sikorski J."/>
            <person name="Goker M."/>
            <person name="Woyke T."/>
            <person name="Bristow J."/>
            <person name="Eisen J.A."/>
            <person name="Markowitz V."/>
            <person name="Hugenholtz P."/>
            <person name="Kyrpides N.C."/>
            <person name="Klenk H.P."/>
            <person name="Lapidus A."/>
        </authorList>
    </citation>
    <scope>NUCLEOTIDE SEQUENCE [LARGE SCALE GENOMIC DNA]</scope>
    <source>
        <strain evidence="2">ATCC 23552 / DSM 43043 / JCM 3097 / NBRC 12989 / 7 KIP</strain>
    </source>
</reference>
<protein>
    <submittedName>
        <fullName evidence="1">Uncharacterized protein</fullName>
    </submittedName>
</protein>
<evidence type="ECO:0000313" key="2">
    <source>
        <dbReference type="Proteomes" id="UP000008914"/>
    </source>
</evidence>
<evidence type="ECO:0000313" key="1">
    <source>
        <dbReference type="EMBL" id="ADU48837.1"/>
    </source>
</evidence>
<sequence>MQATVHAFDPIMQTGSLIRDDGVLLPFDGSAVERGGLRLVRVGQRLTVDLLDDRVIGLRIVGIEPPNGTM</sequence>
<dbReference type="Proteomes" id="UP000008914">
    <property type="component" value="Chromosome"/>
</dbReference>
<gene>
    <name evidence="1" type="ordered locus">Intca_2328</name>
</gene>
<dbReference type="STRING" id="710696.Intca_2328"/>
<dbReference type="HOGENOM" id="CLU_203151_0_0_11"/>